<dbReference type="EMBL" id="JDVG02000128">
    <property type="protein sequence ID" value="KFB73971.1"/>
    <property type="molecule type" value="Genomic_DNA"/>
</dbReference>
<evidence type="ECO:0000313" key="1">
    <source>
        <dbReference type="EMBL" id="KFB73971.1"/>
    </source>
</evidence>
<accession>A0A080LYW6</accession>
<organism evidence="1 2">
    <name type="scientific">Candidatus Accumulibacter phosphatis</name>
    <dbReference type="NCBI Taxonomy" id="327160"/>
    <lineage>
        <taxon>Bacteria</taxon>
        <taxon>Pseudomonadati</taxon>
        <taxon>Pseudomonadota</taxon>
        <taxon>Betaproteobacteria</taxon>
        <taxon>Candidatus Accumulibacter</taxon>
    </lineage>
</organism>
<evidence type="ECO:0000313" key="2">
    <source>
        <dbReference type="Proteomes" id="UP000020077"/>
    </source>
</evidence>
<protein>
    <submittedName>
        <fullName evidence="1">Uncharacterized protein</fullName>
    </submittedName>
</protein>
<sequence>MHDDLGIATGVENMSECQQFGDQFLVVVDLPVEHHANALVFVVERLLTSRQVDDREPPVPQAKAWFDMQSTLIRATMVLRLVHPHEHGAIDVTPAPSIENSGYAAHGLSMYSRSQ</sequence>
<name>A0A080LYW6_9PROT</name>
<dbReference type="AlphaFoldDB" id="A0A080LYW6"/>
<proteinExistence type="predicted"/>
<reference evidence="1 2" key="1">
    <citation type="submission" date="2014-02" db="EMBL/GenBank/DDBJ databases">
        <title>Expanding our view of genomic diversity in Candidatus Accumulibacter clades.</title>
        <authorList>
            <person name="Skennerton C.T."/>
            <person name="Barr J.J."/>
            <person name="Slater F.R."/>
            <person name="Bond P.L."/>
            <person name="Tyson G.W."/>
        </authorList>
    </citation>
    <scope>NUCLEOTIDE SEQUENCE [LARGE SCALE GENOMIC DNA]</scope>
    <source>
        <strain evidence="2">BA-91</strain>
    </source>
</reference>
<comment type="caution">
    <text evidence="1">The sequence shown here is derived from an EMBL/GenBank/DDBJ whole genome shotgun (WGS) entry which is preliminary data.</text>
</comment>
<dbReference type="Proteomes" id="UP000020077">
    <property type="component" value="Unassembled WGS sequence"/>
</dbReference>
<gene>
    <name evidence="1" type="ORF">AW09_000756</name>
</gene>